<feature type="region of interest" description="Disordered" evidence="1">
    <location>
        <begin position="650"/>
        <end position="706"/>
    </location>
</feature>
<feature type="compositionally biased region" description="Low complexity" evidence="1">
    <location>
        <begin position="681"/>
        <end position="691"/>
    </location>
</feature>
<dbReference type="PROSITE" id="PS51233">
    <property type="entry name" value="VWFD"/>
    <property type="match status" value="1"/>
</dbReference>
<dbReference type="PROSITE" id="PS00022">
    <property type="entry name" value="EGF_1"/>
    <property type="match status" value="1"/>
</dbReference>
<proteinExistence type="predicted"/>
<organism evidence="3">
    <name type="scientific">viral metagenome</name>
    <dbReference type="NCBI Taxonomy" id="1070528"/>
    <lineage>
        <taxon>unclassified sequences</taxon>
        <taxon>metagenomes</taxon>
        <taxon>organismal metagenomes</taxon>
    </lineage>
</organism>
<dbReference type="InterPro" id="IPR001846">
    <property type="entry name" value="VWF_type-D"/>
</dbReference>
<dbReference type="Pfam" id="PF00094">
    <property type="entry name" value="VWD"/>
    <property type="match status" value="1"/>
</dbReference>
<dbReference type="InterPro" id="IPR000742">
    <property type="entry name" value="EGF"/>
</dbReference>
<dbReference type="SMART" id="SM00216">
    <property type="entry name" value="VWD"/>
    <property type="match status" value="1"/>
</dbReference>
<sequence length="732" mass="83039">MFKKIALLCLATNYVLGQNMIIFPKVLDLSNLNAAESYFTIKLDSPPDNDVTVKYTSKSVTFSQCQSTTFSIDNWQIEQKVYVDRQSAFSSLSVDTLLSEILLEMFNKDSNTLMKNDTIQLKNIQPSKGASCYSTGDPHFVTFNGQAYDYQSYHTVWLVQSPFLSVQCLQMPCNNFVTCNIACTVQVSDGSNFAYFIASANGTTGRLSVSNIRDDNNLLNSYLHHQTISDKNWKFLFRDGSQVSVTGNNWPTAEYGYLNVFIFVPSRYKYLTSGLCGIWDDNPNRLLLPNGTFIEYKSKSASVQNTTLFSNAWTIQNSSVAYNQIYNIINGSYANPIDFSTMYRFQPYTLETIQKLCGSALQTIIKEWNSKSFSQCMKPLSVMPTLVRPPTGLKNPVSFVINWNAIQRYTLWGRFTPRITDPDRYYPGYKFRGAFVKRELDTNTTQTIDNTNTTQIIDNITQIVDNTQTEVDDHNIYSEEELQNMENKCTLALNAENCKKIVSEDHKKHVRNCVGDLKIVWKQKDENVIAVTVNNHKLAFLEHCQHASDILLSTIPMKLAEQIDQILVQTQVVNNNTLLRRSTDDTLFLIQNIVGKDSPIINVIQAQLNNGMGIFEDKHHCLNNGIKNPSGGCECKPKYYGIHCEYKYDDDSTTSTETSTTPTETETETTPTETETETETSTETSTPTTETDLNVPTNQEDNSFNNTSNAYKVDYKKSLNALLMFFLFIQFL</sequence>
<name>A0A6C0DVX7_9ZZZZ</name>
<accession>A0A6C0DVX7</accession>
<feature type="compositionally biased region" description="Low complexity" evidence="1">
    <location>
        <begin position="653"/>
        <end position="673"/>
    </location>
</feature>
<evidence type="ECO:0000256" key="1">
    <source>
        <dbReference type="SAM" id="MobiDB-lite"/>
    </source>
</evidence>
<dbReference type="EMBL" id="MN739679">
    <property type="protein sequence ID" value="QHT20612.1"/>
    <property type="molecule type" value="Genomic_DNA"/>
</dbReference>
<dbReference type="AlphaFoldDB" id="A0A6C0DVX7"/>
<feature type="compositionally biased region" description="Polar residues" evidence="1">
    <location>
        <begin position="692"/>
        <end position="706"/>
    </location>
</feature>
<reference evidence="3" key="1">
    <citation type="journal article" date="2020" name="Nature">
        <title>Giant virus diversity and host interactions through global metagenomics.</title>
        <authorList>
            <person name="Schulz F."/>
            <person name="Roux S."/>
            <person name="Paez-Espino D."/>
            <person name="Jungbluth S."/>
            <person name="Walsh D.A."/>
            <person name="Denef V.J."/>
            <person name="McMahon K.D."/>
            <person name="Konstantinidis K.T."/>
            <person name="Eloe-Fadrosh E.A."/>
            <person name="Kyrpides N.C."/>
            <person name="Woyke T."/>
        </authorList>
    </citation>
    <scope>NUCLEOTIDE SEQUENCE</scope>
    <source>
        <strain evidence="3">GVMAG-M-3300023174-68</strain>
    </source>
</reference>
<protein>
    <recommendedName>
        <fullName evidence="2">VWFD domain-containing protein</fullName>
    </recommendedName>
</protein>
<evidence type="ECO:0000259" key="2">
    <source>
        <dbReference type="PROSITE" id="PS51233"/>
    </source>
</evidence>
<evidence type="ECO:0000313" key="3">
    <source>
        <dbReference type="EMBL" id="QHT20612.1"/>
    </source>
</evidence>
<feature type="domain" description="VWFD" evidence="2">
    <location>
        <begin position="130"/>
        <end position="321"/>
    </location>
</feature>